<gene>
    <name evidence="2" type="ORF">GM418_18385</name>
</gene>
<keyword evidence="1" id="KW-0732">Signal</keyword>
<dbReference type="Proteomes" id="UP000428260">
    <property type="component" value="Chromosome"/>
</dbReference>
<keyword evidence="3" id="KW-1185">Reference proteome</keyword>
<dbReference type="RefSeq" id="WP_158868709.1">
    <property type="nucleotide sequence ID" value="NZ_CP046401.1"/>
</dbReference>
<name>A0A6I6JRI3_9BACT</name>
<evidence type="ECO:0000256" key="1">
    <source>
        <dbReference type="SAM" id="SignalP"/>
    </source>
</evidence>
<proteinExistence type="predicted"/>
<feature type="signal peptide" evidence="1">
    <location>
        <begin position="1"/>
        <end position="30"/>
    </location>
</feature>
<accession>A0A6I6JRI3</accession>
<evidence type="ECO:0000313" key="2">
    <source>
        <dbReference type="EMBL" id="QGY45566.1"/>
    </source>
</evidence>
<dbReference type="EMBL" id="CP046401">
    <property type="protein sequence ID" value="QGY45566.1"/>
    <property type="molecule type" value="Genomic_DNA"/>
</dbReference>
<sequence length="197" mass="22698">MKTKNNVQKAITKTLAAGMSLVLISITVNAQDFWRSLFENSSFNTIATAMVDNNPKAMKTETHASSAADFSAIYTETEEALELENWMTDEGSFESTFNFENEVEAPLNLEDWMTSTNSFNKTSFAMEVEVEEALELENWMIDETNFENSSIEFIKETEKPLELENWMLEEYNFDTIETEEQPLELESWMISDKNWVA</sequence>
<organism evidence="2 3">
    <name type="scientific">Maribellus comscasis</name>
    <dbReference type="NCBI Taxonomy" id="2681766"/>
    <lineage>
        <taxon>Bacteria</taxon>
        <taxon>Pseudomonadati</taxon>
        <taxon>Bacteroidota</taxon>
        <taxon>Bacteroidia</taxon>
        <taxon>Marinilabiliales</taxon>
        <taxon>Prolixibacteraceae</taxon>
        <taxon>Maribellus</taxon>
    </lineage>
</organism>
<dbReference type="KEGG" id="mcos:GM418_18385"/>
<reference evidence="2 3" key="1">
    <citation type="submission" date="2019-11" db="EMBL/GenBank/DDBJ databases">
        <authorList>
            <person name="Zheng R.K."/>
            <person name="Sun C.M."/>
        </authorList>
    </citation>
    <scope>NUCLEOTIDE SEQUENCE [LARGE SCALE GENOMIC DNA]</scope>
    <source>
        <strain evidence="2 3">WC007</strain>
    </source>
</reference>
<evidence type="ECO:0000313" key="3">
    <source>
        <dbReference type="Proteomes" id="UP000428260"/>
    </source>
</evidence>
<dbReference type="AlphaFoldDB" id="A0A6I6JRI3"/>
<protein>
    <submittedName>
        <fullName evidence="2">Uncharacterized protein</fullName>
    </submittedName>
</protein>
<feature type="chain" id="PRO_5026091907" evidence="1">
    <location>
        <begin position="31"/>
        <end position="197"/>
    </location>
</feature>